<dbReference type="InterPro" id="IPR004812">
    <property type="entry name" value="Efflux_drug-R_Bcr/CmlA"/>
</dbReference>
<accession>A0A1P8K438</accession>
<feature type="transmembrane region" description="Helical" evidence="8">
    <location>
        <begin position="43"/>
        <end position="59"/>
    </location>
</feature>
<dbReference type="STRING" id="1842727.RD110_17075"/>
<feature type="transmembrane region" description="Helical" evidence="8">
    <location>
        <begin position="129"/>
        <end position="153"/>
    </location>
</feature>
<evidence type="ECO:0000259" key="9">
    <source>
        <dbReference type="PROSITE" id="PS50850"/>
    </source>
</evidence>
<dbReference type="EMBL" id="CP019236">
    <property type="protein sequence ID" value="APW40762.1"/>
    <property type="molecule type" value="Genomic_DNA"/>
</dbReference>
<dbReference type="GO" id="GO:0042910">
    <property type="term" value="F:xenobiotic transmembrane transporter activity"/>
    <property type="evidence" value="ECO:0007669"/>
    <property type="project" value="InterPro"/>
</dbReference>
<evidence type="ECO:0000256" key="5">
    <source>
        <dbReference type="ARBA" id="ARBA00022692"/>
    </source>
</evidence>
<dbReference type="Gene3D" id="1.20.1720.10">
    <property type="entry name" value="Multidrug resistance protein D"/>
    <property type="match status" value="1"/>
</dbReference>
<dbReference type="Pfam" id="PF07690">
    <property type="entry name" value="MFS_1"/>
    <property type="match status" value="1"/>
</dbReference>
<sequence length="399" mass="41540">MPKVPLWLLALFTFSGTLAMHIFVPALPFAAESLHASVAEMQLTVSLYIAGLAVGQLIYGPLSDHFGRRPILMIGLALYAVAGAAASLAPDAHLLIAARLFQALGGCAGLVLGRTIVRDTTTFEESAKRLALMNLMVTVGPGVAPIVGGLLASTLGWRSIFYLLTAMGLVNMLLAWRMLPETGRVAEQASTDLRALAGNYLDLLKSPAFIGYSLGGGCATTTMYAYVASAPFIFVHQLHRPAQEVGFYLAFLIFGIWIGSVLATRLVTRVPMGRLLVVANGISVLAACAFLAQAWFDDLSVAGVLATMFVFTLGMGVASPAALTEAISVNPRVTGSASGLYGFTQMAVGAICTALVGFGSDPALSAGLVLVGAGIVGQAGIFVASRDIKRLRSSSAAAR</sequence>
<feature type="transmembrane region" description="Helical" evidence="8">
    <location>
        <begin position="339"/>
        <end position="358"/>
    </location>
</feature>
<keyword evidence="4" id="KW-1003">Cell membrane</keyword>
<feature type="transmembrane region" description="Helical" evidence="8">
    <location>
        <begin position="209"/>
        <end position="233"/>
    </location>
</feature>
<comment type="caution">
    <text evidence="8">Lacks conserved residue(s) required for the propagation of feature annotation.</text>
</comment>
<evidence type="ECO:0000256" key="8">
    <source>
        <dbReference type="RuleBase" id="RU365088"/>
    </source>
</evidence>
<keyword evidence="6 8" id="KW-1133">Transmembrane helix</keyword>
<dbReference type="NCBIfam" id="TIGR00710">
    <property type="entry name" value="efflux_Bcr_CflA"/>
    <property type="match status" value="1"/>
</dbReference>
<dbReference type="AlphaFoldDB" id="A0A1P8K438"/>
<dbReference type="PROSITE" id="PS50850">
    <property type="entry name" value="MFS"/>
    <property type="match status" value="1"/>
</dbReference>
<dbReference type="PANTHER" id="PTHR23502">
    <property type="entry name" value="MAJOR FACILITATOR SUPERFAMILY"/>
    <property type="match status" value="1"/>
</dbReference>
<feature type="transmembrane region" description="Helical" evidence="8">
    <location>
        <begin position="159"/>
        <end position="176"/>
    </location>
</feature>
<keyword evidence="8" id="KW-0997">Cell inner membrane</keyword>
<feature type="transmembrane region" description="Helical" evidence="8">
    <location>
        <begin position="71"/>
        <end position="90"/>
    </location>
</feature>
<feature type="transmembrane region" description="Helical" evidence="8">
    <location>
        <begin position="96"/>
        <end position="117"/>
    </location>
</feature>
<dbReference type="RefSeq" id="WP_076205173.1">
    <property type="nucleotide sequence ID" value="NZ_CP019236.1"/>
</dbReference>
<dbReference type="OrthoDB" id="9814303at2"/>
<feature type="transmembrane region" description="Helical" evidence="8">
    <location>
        <begin position="364"/>
        <end position="384"/>
    </location>
</feature>
<comment type="subcellular location">
    <subcellularLocation>
        <location evidence="8">Cell inner membrane</location>
        <topology evidence="8">Multi-pass membrane protein</topology>
    </subcellularLocation>
    <subcellularLocation>
        <location evidence="1">Cell membrane</location>
        <topology evidence="1">Multi-pass membrane protein</topology>
    </subcellularLocation>
</comment>
<keyword evidence="11" id="KW-1185">Reference proteome</keyword>
<evidence type="ECO:0000256" key="6">
    <source>
        <dbReference type="ARBA" id="ARBA00022989"/>
    </source>
</evidence>
<evidence type="ECO:0000256" key="2">
    <source>
        <dbReference type="ARBA" id="ARBA00006236"/>
    </source>
</evidence>
<feature type="domain" description="Major facilitator superfamily (MFS) profile" evidence="9">
    <location>
        <begin position="5"/>
        <end position="389"/>
    </location>
</feature>
<feature type="transmembrane region" description="Helical" evidence="8">
    <location>
        <begin position="302"/>
        <end position="327"/>
    </location>
</feature>
<reference evidence="10 11" key="1">
    <citation type="submission" date="2017-01" db="EMBL/GenBank/DDBJ databases">
        <authorList>
            <person name="Mah S.A."/>
            <person name="Swanson W.J."/>
            <person name="Moy G.W."/>
            <person name="Vacquier V.D."/>
        </authorList>
    </citation>
    <scope>NUCLEOTIDE SEQUENCE [LARGE SCALE GENOMIC DNA]</scope>
    <source>
        <strain evidence="10 11">DCY110</strain>
    </source>
</reference>
<organism evidence="10 11">
    <name type="scientific">Rhodoferax koreensis</name>
    <dbReference type="NCBI Taxonomy" id="1842727"/>
    <lineage>
        <taxon>Bacteria</taxon>
        <taxon>Pseudomonadati</taxon>
        <taxon>Pseudomonadota</taxon>
        <taxon>Betaproteobacteria</taxon>
        <taxon>Burkholderiales</taxon>
        <taxon>Comamonadaceae</taxon>
        <taxon>Rhodoferax</taxon>
    </lineage>
</organism>
<dbReference type="PANTHER" id="PTHR23502:SF132">
    <property type="entry name" value="POLYAMINE TRANSPORTER 2-RELATED"/>
    <property type="match status" value="1"/>
</dbReference>
<comment type="similarity">
    <text evidence="2 8">Belongs to the major facilitator superfamily. Bcr/CmlA family.</text>
</comment>
<protein>
    <recommendedName>
        <fullName evidence="8">Bcr/CflA family efflux transporter</fullName>
    </recommendedName>
</protein>
<name>A0A1P8K438_9BURK</name>
<feature type="transmembrane region" description="Helical" evidence="8">
    <location>
        <begin position="275"/>
        <end position="296"/>
    </location>
</feature>
<dbReference type="GO" id="GO:0005886">
    <property type="term" value="C:plasma membrane"/>
    <property type="evidence" value="ECO:0007669"/>
    <property type="project" value="UniProtKB-SubCell"/>
</dbReference>
<dbReference type="CDD" id="cd17320">
    <property type="entry name" value="MFS_MdfA_MDR_like"/>
    <property type="match status" value="1"/>
</dbReference>
<dbReference type="InterPro" id="IPR011701">
    <property type="entry name" value="MFS"/>
</dbReference>
<evidence type="ECO:0000313" key="11">
    <source>
        <dbReference type="Proteomes" id="UP000186609"/>
    </source>
</evidence>
<gene>
    <name evidence="10" type="ORF">RD110_17075</name>
</gene>
<evidence type="ECO:0000256" key="1">
    <source>
        <dbReference type="ARBA" id="ARBA00004651"/>
    </source>
</evidence>
<evidence type="ECO:0000313" key="10">
    <source>
        <dbReference type="EMBL" id="APW40762.1"/>
    </source>
</evidence>
<dbReference type="InterPro" id="IPR036259">
    <property type="entry name" value="MFS_trans_sf"/>
</dbReference>
<evidence type="ECO:0000256" key="7">
    <source>
        <dbReference type="ARBA" id="ARBA00023136"/>
    </source>
</evidence>
<dbReference type="Proteomes" id="UP000186609">
    <property type="component" value="Chromosome"/>
</dbReference>
<dbReference type="GO" id="GO:1990961">
    <property type="term" value="P:xenobiotic detoxification by transmembrane export across the plasma membrane"/>
    <property type="evidence" value="ECO:0007669"/>
    <property type="project" value="InterPro"/>
</dbReference>
<dbReference type="InterPro" id="IPR020846">
    <property type="entry name" value="MFS_dom"/>
</dbReference>
<evidence type="ECO:0000256" key="3">
    <source>
        <dbReference type="ARBA" id="ARBA00022448"/>
    </source>
</evidence>
<feature type="transmembrane region" description="Helical" evidence="8">
    <location>
        <begin position="245"/>
        <end position="263"/>
    </location>
</feature>
<evidence type="ECO:0000256" key="4">
    <source>
        <dbReference type="ARBA" id="ARBA00022475"/>
    </source>
</evidence>
<dbReference type="SUPFAM" id="SSF103473">
    <property type="entry name" value="MFS general substrate transporter"/>
    <property type="match status" value="1"/>
</dbReference>
<proteinExistence type="inferred from homology"/>
<dbReference type="KEGG" id="rhy:RD110_17075"/>
<keyword evidence="7 8" id="KW-0472">Membrane</keyword>
<keyword evidence="3 8" id="KW-0813">Transport</keyword>
<keyword evidence="5 8" id="KW-0812">Transmembrane</keyword>